<dbReference type="PANTHER" id="PTHR10994:SF85">
    <property type="entry name" value="RETICULON-LIKE PROTEIN B9"/>
    <property type="match status" value="1"/>
</dbReference>
<feature type="transmembrane region" description="Helical" evidence="6">
    <location>
        <begin position="154"/>
        <end position="180"/>
    </location>
</feature>
<dbReference type="InterPro" id="IPR003388">
    <property type="entry name" value="Reticulon"/>
</dbReference>
<dbReference type="Pfam" id="PF02453">
    <property type="entry name" value="Reticulon"/>
    <property type="match status" value="1"/>
</dbReference>
<dbReference type="PROSITE" id="PS50845">
    <property type="entry name" value="RETICULON"/>
    <property type="match status" value="1"/>
</dbReference>
<sequence length="235" mass="26105">MSSSSSSTSDGRPSTSKKLFGREKPLHDLLGGGKGADIVLWRNKPLSAGILAAVTVIWLLFEVVGYHLLALLCHMTIVAMLAVFIWDNGADLVKLPSPSIPGDYLPVAAFREVVLTFKEVVLTFKEAVPTFQSMFYGFMFLLRNIAYGKDLKSLLLAVGSLWLLSVIGSCWSFLGLLYFVCLCIQTLPALYETYEDQVDDLASKGIHHLKELLKKFREDYLPTIPRGSVEEKKVQ</sequence>
<dbReference type="GO" id="GO:0009617">
    <property type="term" value="P:response to bacterium"/>
    <property type="evidence" value="ECO:0007669"/>
    <property type="project" value="InterPro"/>
</dbReference>
<dbReference type="KEGG" id="pda:103720960"/>
<feature type="transmembrane region" description="Helical" evidence="6">
    <location>
        <begin position="68"/>
        <end position="86"/>
    </location>
</feature>
<dbReference type="PANTHER" id="PTHR10994">
    <property type="entry name" value="RETICULON"/>
    <property type="match status" value="1"/>
</dbReference>
<evidence type="ECO:0000256" key="2">
    <source>
        <dbReference type="ARBA" id="ARBA00022692"/>
    </source>
</evidence>
<dbReference type="InterPro" id="IPR045064">
    <property type="entry name" value="Reticulon-like"/>
</dbReference>
<keyword evidence="3 6" id="KW-0256">Endoplasmic reticulum</keyword>
<evidence type="ECO:0000313" key="9">
    <source>
        <dbReference type="RefSeq" id="XP_008809164.2"/>
    </source>
</evidence>
<evidence type="ECO:0000256" key="1">
    <source>
        <dbReference type="ARBA" id="ARBA00004477"/>
    </source>
</evidence>
<evidence type="ECO:0000313" key="8">
    <source>
        <dbReference type="Proteomes" id="UP000228380"/>
    </source>
</evidence>
<organism evidence="8 9">
    <name type="scientific">Phoenix dactylifera</name>
    <name type="common">Date palm</name>
    <dbReference type="NCBI Taxonomy" id="42345"/>
    <lineage>
        <taxon>Eukaryota</taxon>
        <taxon>Viridiplantae</taxon>
        <taxon>Streptophyta</taxon>
        <taxon>Embryophyta</taxon>
        <taxon>Tracheophyta</taxon>
        <taxon>Spermatophyta</taxon>
        <taxon>Magnoliopsida</taxon>
        <taxon>Liliopsida</taxon>
        <taxon>Arecaceae</taxon>
        <taxon>Coryphoideae</taxon>
        <taxon>Phoeniceae</taxon>
        <taxon>Phoenix</taxon>
    </lineage>
</organism>
<feature type="domain" description="Reticulon" evidence="7">
    <location>
        <begin position="35"/>
        <end position="235"/>
    </location>
</feature>
<reference evidence="8" key="1">
    <citation type="journal article" date="2019" name="Nat. Commun.">
        <title>Genome-wide association mapping of date palm fruit traits.</title>
        <authorList>
            <person name="Hazzouri K.M."/>
            <person name="Gros-Balthazard M."/>
            <person name="Flowers J.M."/>
            <person name="Copetti D."/>
            <person name="Lemansour A."/>
            <person name="Lebrun M."/>
            <person name="Masmoudi K."/>
            <person name="Ferrand S."/>
            <person name="Dhar M.I."/>
            <person name="Fresquez Z.A."/>
            <person name="Rosas U."/>
            <person name="Zhang J."/>
            <person name="Talag J."/>
            <person name="Lee S."/>
            <person name="Kudrna D."/>
            <person name="Powell R.F."/>
            <person name="Leitch I.J."/>
            <person name="Krueger R.R."/>
            <person name="Wing R.A."/>
            <person name="Amiri K.M.A."/>
            <person name="Purugganan M.D."/>
        </authorList>
    </citation>
    <scope>NUCLEOTIDE SEQUENCE [LARGE SCALE GENOMIC DNA]</scope>
    <source>
        <strain evidence="8">cv. Khalas</strain>
    </source>
</reference>
<feature type="transmembrane region" description="Helical" evidence="6">
    <location>
        <begin position="120"/>
        <end position="142"/>
    </location>
</feature>
<reference evidence="9" key="2">
    <citation type="submission" date="2025-08" db="UniProtKB">
        <authorList>
            <consortium name="RefSeq"/>
        </authorList>
    </citation>
    <scope>IDENTIFICATION</scope>
    <source>
        <tissue evidence="9">Young leaves</tissue>
    </source>
</reference>
<dbReference type="OrthoDB" id="567788at2759"/>
<keyword evidence="5 6" id="KW-0472">Membrane</keyword>
<dbReference type="GO" id="GO:0005789">
    <property type="term" value="C:endoplasmic reticulum membrane"/>
    <property type="evidence" value="ECO:0007669"/>
    <property type="project" value="UniProtKB-SubCell"/>
</dbReference>
<keyword evidence="4 6" id="KW-1133">Transmembrane helix</keyword>
<dbReference type="AlphaFoldDB" id="A0A8B7CY86"/>
<name>A0A8B7CY86_PHODC</name>
<proteinExistence type="predicted"/>
<gene>
    <name evidence="9" type="primary">LOC103720960</name>
</gene>
<evidence type="ECO:0000256" key="5">
    <source>
        <dbReference type="ARBA" id="ARBA00023136"/>
    </source>
</evidence>
<comment type="subcellular location">
    <subcellularLocation>
        <location evidence="1 6">Endoplasmic reticulum membrane</location>
        <topology evidence="1 6">Multi-pass membrane protein</topology>
    </subcellularLocation>
</comment>
<evidence type="ECO:0000256" key="4">
    <source>
        <dbReference type="ARBA" id="ARBA00022989"/>
    </source>
</evidence>
<dbReference type="GeneID" id="103720960"/>
<dbReference type="Proteomes" id="UP000228380">
    <property type="component" value="Chromosome 8"/>
</dbReference>
<evidence type="ECO:0000256" key="3">
    <source>
        <dbReference type="ARBA" id="ARBA00022824"/>
    </source>
</evidence>
<evidence type="ECO:0000256" key="6">
    <source>
        <dbReference type="RuleBase" id="RU363132"/>
    </source>
</evidence>
<accession>A0A8B7CY86</accession>
<dbReference type="RefSeq" id="XP_008809164.2">
    <property type="nucleotide sequence ID" value="XM_008810942.4"/>
</dbReference>
<feature type="transmembrane region" description="Helical" evidence="6">
    <location>
        <begin position="45"/>
        <end position="61"/>
    </location>
</feature>
<keyword evidence="2 6" id="KW-0812">Transmembrane</keyword>
<evidence type="ECO:0000259" key="7">
    <source>
        <dbReference type="PROSITE" id="PS50845"/>
    </source>
</evidence>
<protein>
    <recommendedName>
        <fullName evidence="6">Reticulon-like protein</fullName>
    </recommendedName>
</protein>
<keyword evidence="8" id="KW-1185">Reference proteome</keyword>